<dbReference type="AlphaFoldDB" id="A0A1P8WHJ2"/>
<accession>A0A1P8WHJ2</accession>
<dbReference type="Proteomes" id="UP000187735">
    <property type="component" value="Chromosome"/>
</dbReference>
<evidence type="ECO:0000313" key="3">
    <source>
        <dbReference type="Proteomes" id="UP000187735"/>
    </source>
</evidence>
<dbReference type="InterPro" id="IPR007055">
    <property type="entry name" value="BON_dom"/>
</dbReference>
<dbReference type="RefSeq" id="WP_077024952.1">
    <property type="nucleotide sequence ID" value="NZ_CP017641.1"/>
</dbReference>
<proteinExistence type="predicted"/>
<sequence>MQKPLASRSSRQTYRIDLQHQVLDLMERAVARISSGAIQVRLADDEVILDGHVNTWHEKQYAQESIRSLTSGRVIRNSLVVSR</sequence>
<protein>
    <submittedName>
        <fullName evidence="2">BON domain protein</fullName>
    </submittedName>
</protein>
<dbReference type="OrthoDB" id="870892at2"/>
<keyword evidence="3" id="KW-1185">Reference proteome</keyword>
<evidence type="ECO:0000259" key="1">
    <source>
        <dbReference type="Pfam" id="PF04972"/>
    </source>
</evidence>
<reference evidence="2 3" key="1">
    <citation type="journal article" date="2016" name="Front. Microbiol.">
        <title>Fuerstia marisgermanicae gen. nov., sp. nov., an Unusual Member of the Phylum Planctomycetes from the German Wadden Sea.</title>
        <authorList>
            <person name="Kohn T."/>
            <person name="Heuer A."/>
            <person name="Jogler M."/>
            <person name="Vollmers J."/>
            <person name="Boedeker C."/>
            <person name="Bunk B."/>
            <person name="Rast P."/>
            <person name="Borchert D."/>
            <person name="Glockner I."/>
            <person name="Freese H.M."/>
            <person name="Klenk H.P."/>
            <person name="Overmann J."/>
            <person name="Kaster A.K."/>
            <person name="Rohde M."/>
            <person name="Wiegand S."/>
            <person name="Jogler C."/>
        </authorList>
    </citation>
    <scope>NUCLEOTIDE SEQUENCE [LARGE SCALE GENOMIC DNA]</scope>
    <source>
        <strain evidence="2 3">NH11</strain>
    </source>
</reference>
<dbReference type="KEGG" id="fmr:Fuma_03115"/>
<evidence type="ECO:0000313" key="2">
    <source>
        <dbReference type="EMBL" id="APZ93497.1"/>
    </source>
</evidence>
<dbReference type="STRING" id="1891926.Fuma_03115"/>
<feature type="domain" description="BON" evidence="1">
    <location>
        <begin position="18"/>
        <end position="81"/>
    </location>
</feature>
<name>A0A1P8WHJ2_9PLAN</name>
<organism evidence="2 3">
    <name type="scientific">Fuerstiella marisgermanici</name>
    <dbReference type="NCBI Taxonomy" id="1891926"/>
    <lineage>
        <taxon>Bacteria</taxon>
        <taxon>Pseudomonadati</taxon>
        <taxon>Planctomycetota</taxon>
        <taxon>Planctomycetia</taxon>
        <taxon>Planctomycetales</taxon>
        <taxon>Planctomycetaceae</taxon>
        <taxon>Fuerstiella</taxon>
    </lineage>
</organism>
<dbReference type="EMBL" id="CP017641">
    <property type="protein sequence ID" value="APZ93497.1"/>
    <property type="molecule type" value="Genomic_DNA"/>
</dbReference>
<dbReference type="Pfam" id="PF04972">
    <property type="entry name" value="BON"/>
    <property type="match status" value="1"/>
</dbReference>
<gene>
    <name evidence="2" type="ORF">Fuma_03115</name>
</gene>